<reference evidence="2 3" key="1">
    <citation type="submission" date="2017-05" db="EMBL/GenBank/DDBJ databases">
        <title>Genome sequence of Acetobacter pasteurianus subsp. pasteurianus strain SRCM101342.</title>
        <authorList>
            <person name="Cho S.H."/>
        </authorList>
    </citation>
    <scope>NUCLEOTIDE SEQUENCE [LARGE SCALE GENOMIC DNA]</scope>
    <source>
        <strain evidence="2 3">SRCM101342</strain>
        <plasmid evidence="3">pap1342-5</plasmid>
    </source>
</reference>
<name>A0A1Y0Y7V5_ACEPA</name>
<protein>
    <submittedName>
        <fullName evidence="2">Uncharacterized protein</fullName>
    </submittedName>
</protein>
<feature type="transmembrane region" description="Helical" evidence="1">
    <location>
        <begin position="33"/>
        <end position="49"/>
    </location>
</feature>
<proteinExistence type="predicted"/>
<evidence type="ECO:0000256" key="1">
    <source>
        <dbReference type="SAM" id="Phobius"/>
    </source>
</evidence>
<evidence type="ECO:0000313" key="2">
    <source>
        <dbReference type="EMBL" id="ARW49521.1"/>
    </source>
</evidence>
<geneLocation type="plasmid" evidence="3">
    <name>pap1342-5</name>
</geneLocation>
<dbReference type="Proteomes" id="UP000196205">
    <property type="component" value="Plasmid pAP1342-5"/>
</dbReference>
<feature type="transmembrane region" description="Helical" evidence="1">
    <location>
        <begin position="7"/>
        <end position="27"/>
    </location>
</feature>
<keyword evidence="1" id="KW-1133">Transmembrane helix</keyword>
<dbReference type="EMBL" id="CP021514">
    <property type="protein sequence ID" value="ARW49521.1"/>
    <property type="molecule type" value="Genomic_DNA"/>
</dbReference>
<gene>
    <name evidence="2" type="ORF">S1001342_03231</name>
</gene>
<dbReference type="AlphaFoldDB" id="A0A1Y0Y7V5"/>
<keyword evidence="1" id="KW-0472">Membrane</keyword>
<sequence>MKDYGMPFFIAFCVSSPISIPLSLYGIGVPLPFDMSIFTILLSYLWILMKGKE</sequence>
<organism evidence="2 3">
    <name type="scientific">Acetobacter pasteurianus subsp. pasteurianus</name>
    <dbReference type="NCBI Taxonomy" id="481145"/>
    <lineage>
        <taxon>Bacteria</taxon>
        <taxon>Pseudomonadati</taxon>
        <taxon>Pseudomonadota</taxon>
        <taxon>Alphaproteobacteria</taxon>
        <taxon>Acetobacterales</taxon>
        <taxon>Acetobacteraceae</taxon>
        <taxon>Acetobacter</taxon>
    </lineage>
</organism>
<evidence type="ECO:0000313" key="3">
    <source>
        <dbReference type="Proteomes" id="UP000196205"/>
    </source>
</evidence>
<accession>A0A1Y0Y7V5</accession>
<keyword evidence="2" id="KW-0614">Plasmid</keyword>
<keyword evidence="1" id="KW-0812">Transmembrane</keyword>